<feature type="domain" description="SGNH hydrolase-type esterase" evidence="1">
    <location>
        <begin position="415"/>
        <end position="566"/>
    </location>
</feature>
<evidence type="ECO:0000313" key="2">
    <source>
        <dbReference type="EMBL" id="AQS57669.1"/>
    </source>
</evidence>
<protein>
    <recommendedName>
        <fullName evidence="1">SGNH hydrolase-type esterase domain-containing protein</fullName>
    </recommendedName>
</protein>
<dbReference type="Pfam" id="PF13472">
    <property type="entry name" value="Lipase_GDSL_2"/>
    <property type="match status" value="1"/>
</dbReference>
<organism evidence="2 3">
    <name type="scientific">Desulforamulus ferrireducens</name>
    <dbReference type="NCBI Taxonomy" id="1833852"/>
    <lineage>
        <taxon>Bacteria</taxon>
        <taxon>Bacillati</taxon>
        <taxon>Bacillota</taxon>
        <taxon>Clostridia</taxon>
        <taxon>Eubacteriales</taxon>
        <taxon>Peptococcaceae</taxon>
        <taxon>Desulforamulus</taxon>
    </lineage>
</organism>
<name>A0A1S6ISC6_9FIRM</name>
<dbReference type="InterPro" id="IPR036514">
    <property type="entry name" value="SGNH_hydro_sf"/>
</dbReference>
<dbReference type="EMBL" id="CP019698">
    <property type="protein sequence ID" value="AQS57669.1"/>
    <property type="molecule type" value="Genomic_DNA"/>
</dbReference>
<accession>A0A1S6ISC6</accession>
<gene>
    <name evidence="2" type="ORF">B0537_00105</name>
</gene>
<dbReference type="RefSeq" id="WP_077712632.1">
    <property type="nucleotide sequence ID" value="NZ_CP019698.1"/>
</dbReference>
<dbReference type="AlphaFoldDB" id="A0A1S6ISC6"/>
<proteinExistence type="predicted"/>
<dbReference type="InterPro" id="IPR013830">
    <property type="entry name" value="SGNH_hydro"/>
</dbReference>
<dbReference type="InterPro" id="IPR025945">
    <property type="entry name" value="DHHW"/>
</dbReference>
<dbReference type="Gene3D" id="3.40.50.1110">
    <property type="entry name" value="SGNH hydrolase"/>
    <property type="match status" value="1"/>
</dbReference>
<evidence type="ECO:0000259" key="1">
    <source>
        <dbReference type="Pfam" id="PF13472"/>
    </source>
</evidence>
<dbReference type="SUPFAM" id="SSF52266">
    <property type="entry name" value="SGNH hydrolase"/>
    <property type="match status" value="1"/>
</dbReference>
<sequence>MGKYKLTPKQVSGAILVLYLAAFAVLNSLTPTRAFSEWENRRLEQAPQFSWANLLDGSFTADFEKYLADQFTLKDSWVGLKTGLERLVGKREFNGVYLGKEDYLLQAFAKPRPEDLQNKMEAINSFGAATPQLNKYLMVVPNAIEFHRDKLPPYLETESQAKWLAQIKSSLRQDIKFVDVYQILQARREEYLYYKTDHHWTTLAAFYAYQKFIEATGDTPRTLDDYAVEQARGDFYGSLSSKSGLRALTSDTIQIFRPKKQTAVQVEYYEAEGSSQVVTSLYQRSQLQKKDKYAVFLGGNYPLIKITSQAAPGKKLLVLKDSYANCFIPFLTEHYNQIFVVDLRYYGDILSDLIRENGISDVLLLYNVHTFFEDPNVESILDFMDIEQEPADPRELLTATDQPINFQEFFQQDVFMGDSITEAISYLGLLEPRNVCATIGVNINEAKAQIGQIQLNNPRHIYLLYGVNDMDDRTPSQWFVEEYRGLIQGLKQKYPQARIYIQSVLPVSASLERKKPHTNNRHIQQCNVSLSKMAAEEQVNYINLAALINEQNQDLYEADGVHFKAPFYNLWLSYLVNYFGGGK</sequence>
<reference evidence="2 3" key="1">
    <citation type="journal article" date="2016" name="Int. J. Syst. Evol. Microbiol.">
        <title>Desulfotomaculum ferrireducens sp. nov., a moderately thermophilic sulfate-reducing and dissimilatory Fe(III)-reducing bacterium isolated from compost.</title>
        <authorList>
            <person name="Yang G."/>
            <person name="Guo J."/>
            <person name="Zhuang L."/>
            <person name="Yuan Y."/>
            <person name="Zhou S."/>
        </authorList>
    </citation>
    <scope>NUCLEOTIDE SEQUENCE [LARGE SCALE GENOMIC DNA]</scope>
    <source>
        <strain evidence="2 3">GSS09</strain>
    </source>
</reference>
<dbReference type="STRING" id="1833852.B0537_00105"/>
<dbReference type="Proteomes" id="UP000189464">
    <property type="component" value="Chromosome"/>
</dbReference>
<dbReference type="OrthoDB" id="175771at2"/>
<evidence type="ECO:0000313" key="3">
    <source>
        <dbReference type="Proteomes" id="UP000189464"/>
    </source>
</evidence>
<keyword evidence="3" id="KW-1185">Reference proteome</keyword>
<dbReference type="KEGG" id="dfg:B0537_00105"/>
<dbReference type="Pfam" id="PF14286">
    <property type="entry name" value="DHHW"/>
    <property type="match status" value="1"/>
</dbReference>